<dbReference type="Proteomes" id="UP000719766">
    <property type="component" value="Unassembled WGS sequence"/>
</dbReference>
<name>A0A9P7DEL7_9AGAM</name>
<proteinExistence type="predicted"/>
<dbReference type="PANTHER" id="PTHR33104">
    <property type="entry name" value="SI:DKEY-29D5.2"/>
    <property type="match status" value="1"/>
</dbReference>
<dbReference type="InterPro" id="IPR040521">
    <property type="entry name" value="KDZ"/>
</dbReference>
<dbReference type="EMBL" id="JABBWE010000051">
    <property type="protein sequence ID" value="KAG1790350.1"/>
    <property type="molecule type" value="Genomic_DNA"/>
</dbReference>
<accession>A0A9P7DEL7</accession>
<dbReference type="RefSeq" id="XP_041157322.1">
    <property type="nucleotide sequence ID" value="XM_041300449.1"/>
</dbReference>
<evidence type="ECO:0000313" key="1">
    <source>
        <dbReference type="EMBL" id="KAG1790350.1"/>
    </source>
</evidence>
<keyword evidence="2" id="KW-1185">Reference proteome</keyword>
<sequence length="642" mass="73280">MFEFWQTLARLTHNLGINPPKPGKNLLDGWETAPAEKQWLFAQFLAIDANFRLVQKNVSSETVDPGLSRGWGYFVEETAFKGFLQEKSTCTSHNAVNLAETKNSRGLAATGAGTVDCSRHNFKRPCAVGDLQKGEKYINMDYLFFSTMQHSEDIVTLNISYDIACQWSKNLWDRLSKYSSHLRFGRDGKKVTFLIPKFHLPAHIAACQTSFSHNLIKGMGRTDSEAPERGWANINLVATSTREMGPGSRRDTLDDHFGDYNWKKVTNFGISLLNKIKIAIPERDQHQYDFNEFHNALVDERPREITQWKDAIEQWEADHSNPNPFKTTTITMMQAAVRLKLSQQEAGDLEKGLDSSLHADISPSILISSGMDLEDQQYRLWKDQNTLGAHATDLQLAKLQERSNALLQKVEHWCQVQLLYMPMAYESLDDLRRQLRLRSHLYKFKDANIRGQRANMRASAVLKKVELTVTTAADRYRRAWKALKVLAGVLDNPSWEAELPELQPTDIRGMSEGDSGQSEGNRTLSWIWKARGVGAIGDDNESILSEALRIEWCKLRARASRWAKEVELLQEEMRRVAEFLSWHAAWWEEQAVRRTGLTAAEQEGMHGYARRQAAMRRAMRDRFLALWSVVSVLLQLLSPVAP</sequence>
<organism evidence="1 2">
    <name type="scientific">Suillus plorans</name>
    <dbReference type="NCBI Taxonomy" id="116603"/>
    <lineage>
        <taxon>Eukaryota</taxon>
        <taxon>Fungi</taxon>
        <taxon>Dikarya</taxon>
        <taxon>Basidiomycota</taxon>
        <taxon>Agaricomycotina</taxon>
        <taxon>Agaricomycetes</taxon>
        <taxon>Agaricomycetidae</taxon>
        <taxon>Boletales</taxon>
        <taxon>Suillineae</taxon>
        <taxon>Suillaceae</taxon>
        <taxon>Suillus</taxon>
    </lineage>
</organism>
<evidence type="ECO:0000313" key="2">
    <source>
        <dbReference type="Proteomes" id="UP000719766"/>
    </source>
</evidence>
<reference evidence="1" key="1">
    <citation type="journal article" date="2020" name="New Phytol.">
        <title>Comparative genomics reveals dynamic genome evolution in host specialist ectomycorrhizal fungi.</title>
        <authorList>
            <person name="Lofgren L.A."/>
            <person name="Nguyen N.H."/>
            <person name="Vilgalys R."/>
            <person name="Ruytinx J."/>
            <person name="Liao H.L."/>
            <person name="Branco S."/>
            <person name="Kuo A."/>
            <person name="LaButti K."/>
            <person name="Lipzen A."/>
            <person name="Andreopoulos W."/>
            <person name="Pangilinan J."/>
            <person name="Riley R."/>
            <person name="Hundley H."/>
            <person name="Na H."/>
            <person name="Barry K."/>
            <person name="Grigoriev I.V."/>
            <person name="Stajich J.E."/>
            <person name="Kennedy P.G."/>
        </authorList>
    </citation>
    <scope>NUCLEOTIDE SEQUENCE</scope>
    <source>
        <strain evidence="1">S12</strain>
    </source>
</reference>
<dbReference type="Pfam" id="PF18758">
    <property type="entry name" value="KDZ"/>
    <property type="match status" value="1"/>
</dbReference>
<dbReference type="OrthoDB" id="3261436at2759"/>
<dbReference type="GeneID" id="64594213"/>
<comment type="caution">
    <text evidence="1">The sequence shown here is derived from an EMBL/GenBank/DDBJ whole genome shotgun (WGS) entry which is preliminary data.</text>
</comment>
<dbReference type="PANTHER" id="PTHR33104:SF2">
    <property type="entry name" value="CXC3 LIKE CYSTEINE CLUSTER DOMAIN-CONTAINING PROTEIN"/>
    <property type="match status" value="1"/>
</dbReference>
<dbReference type="AlphaFoldDB" id="A0A9P7DEL7"/>
<gene>
    <name evidence="1" type="ORF">HD556DRAFT_1310740</name>
</gene>
<evidence type="ECO:0008006" key="3">
    <source>
        <dbReference type="Google" id="ProtNLM"/>
    </source>
</evidence>
<protein>
    <recommendedName>
        <fullName evidence="3">CxC2-like cysteine cluster KDZ transposase-associated domain-containing protein</fullName>
    </recommendedName>
</protein>